<feature type="non-terminal residue" evidence="2">
    <location>
        <position position="1"/>
    </location>
</feature>
<feature type="region of interest" description="Disordered" evidence="1">
    <location>
        <begin position="120"/>
        <end position="212"/>
    </location>
</feature>
<organism evidence="2">
    <name type="scientific">uncultured Friedmanniella sp</name>
    <dbReference type="NCBI Taxonomy" id="335381"/>
    <lineage>
        <taxon>Bacteria</taxon>
        <taxon>Bacillati</taxon>
        <taxon>Actinomycetota</taxon>
        <taxon>Actinomycetes</taxon>
        <taxon>Propionibacteriales</taxon>
        <taxon>Nocardioidaceae</taxon>
        <taxon>Friedmanniella</taxon>
        <taxon>environmental samples</taxon>
    </lineage>
</organism>
<protein>
    <submittedName>
        <fullName evidence="2">Uncharacterized protein</fullName>
    </submittedName>
</protein>
<feature type="region of interest" description="Disordered" evidence="1">
    <location>
        <begin position="1"/>
        <end position="55"/>
    </location>
</feature>
<feature type="non-terminal residue" evidence="2">
    <location>
        <position position="212"/>
    </location>
</feature>
<evidence type="ECO:0000256" key="1">
    <source>
        <dbReference type="SAM" id="MobiDB-lite"/>
    </source>
</evidence>
<feature type="compositionally biased region" description="Basic and acidic residues" evidence="1">
    <location>
        <begin position="127"/>
        <end position="143"/>
    </location>
</feature>
<feature type="compositionally biased region" description="Low complexity" evidence="1">
    <location>
        <begin position="178"/>
        <end position="191"/>
    </location>
</feature>
<dbReference type="EMBL" id="CADCTT010000123">
    <property type="protein sequence ID" value="CAA9298987.1"/>
    <property type="molecule type" value="Genomic_DNA"/>
</dbReference>
<name>A0A6J4K8C0_9ACTN</name>
<proteinExistence type="predicted"/>
<accession>A0A6J4K8C0</accession>
<evidence type="ECO:0000313" key="2">
    <source>
        <dbReference type="EMBL" id="CAA9298987.1"/>
    </source>
</evidence>
<sequence>ARRGVRGRPGGGLRRQRPAGRRRPDDAAPADDPGGHRSGRRLGGCGGRCPPHLPALHHRDRVRHRLGRGPAGLLPGDGRDLRAAAAGLAPGDGLVARRAVQRSGHPGALLLVGAPALLPGGRRRPLRRDGGQCGRRLDGERRGAAGGVAGAAARRPDPRRRAVRPGQRPTGNGADPHASAAGPGARTAAGRSGDRRPGQPAHRRCRPPPPRL</sequence>
<dbReference type="AlphaFoldDB" id="A0A6J4K8C0"/>
<gene>
    <name evidence="2" type="ORF">AVDCRST_MAG61-813</name>
</gene>
<reference evidence="2" key="1">
    <citation type="submission" date="2020-02" db="EMBL/GenBank/DDBJ databases">
        <authorList>
            <person name="Meier V. D."/>
        </authorList>
    </citation>
    <scope>NUCLEOTIDE SEQUENCE</scope>
    <source>
        <strain evidence="2">AVDCRST_MAG61</strain>
    </source>
</reference>